<gene>
    <name evidence="1" type="ORF">OIU84_000599</name>
</gene>
<sequence>MSILVALAKVIPVHDWRK</sequence>
<accession>A0AAD6L7C5</accession>
<organism evidence="1 2">
    <name type="scientific">Salix udensis</name>
    <dbReference type="NCBI Taxonomy" id="889485"/>
    <lineage>
        <taxon>Eukaryota</taxon>
        <taxon>Viridiplantae</taxon>
        <taxon>Streptophyta</taxon>
        <taxon>Embryophyta</taxon>
        <taxon>Tracheophyta</taxon>
        <taxon>Spermatophyta</taxon>
        <taxon>Magnoliopsida</taxon>
        <taxon>eudicotyledons</taxon>
        <taxon>Gunneridae</taxon>
        <taxon>Pentapetalae</taxon>
        <taxon>rosids</taxon>
        <taxon>fabids</taxon>
        <taxon>Malpighiales</taxon>
        <taxon>Salicaceae</taxon>
        <taxon>Saliceae</taxon>
        <taxon>Salix</taxon>
    </lineage>
</organism>
<dbReference type="EMBL" id="JAPFFJ010000001">
    <property type="protein sequence ID" value="KAJ6435442.1"/>
    <property type="molecule type" value="Genomic_DNA"/>
</dbReference>
<keyword evidence="2" id="KW-1185">Reference proteome</keyword>
<proteinExistence type="predicted"/>
<protein>
    <submittedName>
        <fullName evidence="1">Uncharacterized protein</fullName>
    </submittedName>
</protein>
<evidence type="ECO:0000313" key="2">
    <source>
        <dbReference type="Proteomes" id="UP001162972"/>
    </source>
</evidence>
<name>A0AAD6L7C5_9ROSI</name>
<feature type="non-terminal residue" evidence="1">
    <location>
        <position position="18"/>
    </location>
</feature>
<dbReference type="AlphaFoldDB" id="A0AAD6L7C5"/>
<dbReference type="Proteomes" id="UP001162972">
    <property type="component" value="Chromosome 18"/>
</dbReference>
<comment type="caution">
    <text evidence="1">The sequence shown here is derived from an EMBL/GenBank/DDBJ whole genome shotgun (WGS) entry which is preliminary data.</text>
</comment>
<reference evidence="1 2" key="1">
    <citation type="journal article" date="2023" name="Int. J. Mol. Sci.">
        <title>De Novo Assembly and Annotation of 11 Diverse Shrub Willow (Salix) Genomes Reveals Novel Gene Organization in Sex-Linked Regions.</title>
        <authorList>
            <person name="Hyden B."/>
            <person name="Feng K."/>
            <person name="Yates T.B."/>
            <person name="Jawdy S."/>
            <person name="Cereghino C."/>
            <person name="Smart L.B."/>
            <person name="Muchero W."/>
        </authorList>
    </citation>
    <scope>NUCLEOTIDE SEQUENCE [LARGE SCALE GENOMIC DNA]</scope>
    <source>
        <tissue evidence="1">Shoot tip</tissue>
    </source>
</reference>
<evidence type="ECO:0000313" key="1">
    <source>
        <dbReference type="EMBL" id="KAJ6435442.1"/>
    </source>
</evidence>